<comment type="caution">
    <text evidence="2">The sequence shown here is derived from an EMBL/GenBank/DDBJ whole genome shotgun (WGS) entry which is preliminary data.</text>
</comment>
<gene>
    <name evidence="2" type="ORF">DPMN_170415</name>
</gene>
<keyword evidence="1" id="KW-0472">Membrane</keyword>
<dbReference type="Proteomes" id="UP000828390">
    <property type="component" value="Unassembled WGS sequence"/>
</dbReference>
<reference evidence="2" key="2">
    <citation type="submission" date="2020-11" db="EMBL/GenBank/DDBJ databases">
        <authorList>
            <person name="McCartney M.A."/>
            <person name="Auch B."/>
            <person name="Kono T."/>
            <person name="Mallez S."/>
            <person name="Becker A."/>
            <person name="Gohl D.M."/>
            <person name="Silverstein K.A.T."/>
            <person name="Koren S."/>
            <person name="Bechman K.B."/>
            <person name="Herman A."/>
            <person name="Abrahante J.E."/>
            <person name="Garbe J."/>
        </authorList>
    </citation>
    <scope>NUCLEOTIDE SEQUENCE</scope>
    <source>
        <strain evidence="2">Duluth1</strain>
        <tissue evidence="2">Whole animal</tissue>
    </source>
</reference>
<protein>
    <submittedName>
        <fullName evidence="2">Uncharacterized protein</fullName>
    </submittedName>
</protein>
<evidence type="ECO:0000313" key="2">
    <source>
        <dbReference type="EMBL" id="KAH3769166.1"/>
    </source>
</evidence>
<keyword evidence="3" id="KW-1185">Reference proteome</keyword>
<reference evidence="2" key="1">
    <citation type="journal article" date="2019" name="bioRxiv">
        <title>The Genome of the Zebra Mussel, Dreissena polymorpha: A Resource for Invasive Species Research.</title>
        <authorList>
            <person name="McCartney M.A."/>
            <person name="Auch B."/>
            <person name="Kono T."/>
            <person name="Mallez S."/>
            <person name="Zhang Y."/>
            <person name="Obille A."/>
            <person name="Becker A."/>
            <person name="Abrahante J.E."/>
            <person name="Garbe J."/>
            <person name="Badalamenti J.P."/>
            <person name="Herman A."/>
            <person name="Mangelson H."/>
            <person name="Liachko I."/>
            <person name="Sullivan S."/>
            <person name="Sone E.D."/>
            <person name="Koren S."/>
            <person name="Silverstein K.A.T."/>
            <person name="Beckman K.B."/>
            <person name="Gohl D.M."/>
        </authorList>
    </citation>
    <scope>NUCLEOTIDE SEQUENCE</scope>
    <source>
        <strain evidence="2">Duluth1</strain>
        <tissue evidence="2">Whole animal</tissue>
    </source>
</reference>
<dbReference type="EMBL" id="JAIWYP010000009">
    <property type="protein sequence ID" value="KAH3769166.1"/>
    <property type="molecule type" value="Genomic_DNA"/>
</dbReference>
<keyword evidence="1" id="KW-0812">Transmembrane</keyword>
<name>A0A9D4DYC3_DREPO</name>
<sequence length="339" mass="38604">MMDSNRLQKIQKIRARVRANTGTTTPSVGKKATSNLTSVNKEKLKRHAIRTKGKRFITTNKMKDCLGGVYKFFIAEADQYRTWKMFLGFPFGALLGYGLFRLVISPMELPEVTRQFLGAVLIFGIAASFALFVGARCVCFLLIPTFMGAAGRSYIGTFAIFFLLQGPIENIVNNTQEITRTLACSAELSANQTMTKWQFRFAPIGNVFKDMQAEGFMLKNVGTRVNRAFSNVRAQIENKKDNAKVQAGKTIVVREEGTRRRTMDMATFRPAPATKKEDRTAKHKYRERKVDPDAQRIENEYKEKVKKQCEDVHDQGVHACWRVFENIYRRCLECTALAY</sequence>
<feature type="transmembrane region" description="Helical" evidence="1">
    <location>
        <begin position="86"/>
        <end position="104"/>
    </location>
</feature>
<organism evidence="2 3">
    <name type="scientific">Dreissena polymorpha</name>
    <name type="common">Zebra mussel</name>
    <name type="synonym">Mytilus polymorpha</name>
    <dbReference type="NCBI Taxonomy" id="45954"/>
    <lineage>
        <taxon>Eukaryota</taxon>
        <taxon>Metazoa</taxon>
        <taxon>Spiralia</taxon>
        <taxon>Lophotrochozoa</taxon>
        <taxon>Mollusca</taxon>
        <taxon>Bivalvia</taxon>
        <taxon>Autobranchia</taxon>
        <taxon>Heteroconchia</taxon>
        <taxon>Euheterodonta</taxon>
        <taxon>Imparidentia</taxon>
        <taxon>Neoheterodontei</taxon>
        <taxon>Myida</taxon>
        <taxon>Dreissenoidea</taxon>
        <taxon>Dreissenidae</taxon>
        <taxon>Dreissena</taxon>
    </lineage>
</organism>
<proteinExistence type="predicted"/>
<feature type="transmembrane region" description="Helical" evidence="1">
    <location>
        <begin position="116"/>
        <end position="143"/>
    </location>
</feature>
<accession>A0A9D4DYC3</accession>
<keyword evidence="1" id="KW-1133">Transmembrane helix</keyword>
<evidence type="ECO:0000256" key="1">
    <source>
        <dbReference type="SAM" id="Phobius"/>
    </source>
</evidence>
<dbReference type="InterPro" id="IPR051856">
    <property type="entry name" value="CSR-E3_Ligase_Protein"/>
</dbReference>
<dbReference type="PANTHER" id="PTHR21041:SF17">
    <property type="entry name" value="E3 UBIQUITIN-PROTEIN LIGASE DCST1"/>
    <property type="match status" value="1"/>
</dbReference>
<dbReference type="AlphaFoldDB" id="A0A9D4DYC3"/>
<dbReference type="PANTHER" id="PTHR21041">
    <property type="entry name" value="DENDRITIC CELL-SPECIFIC TRANSMEMBRANE PROTEIN"/>
    <property type="match status" value="1"/>
</dbReference>
<evidence type="ECO:0000313" key="3">
    <source>
        <dbReference type="Proteomes" id="UP000828390"/>
    </source>
</evidence>